<name>W7YGD9_9BACT</name>
<gene>
    <name evidence="1" type="ORF">JCM21142_283</name>
</gene>
<dbReference type="AlphaFoldDB" id="W7YGD9"/>
<protein>
    <submittedName>
        <fullName evidence="1">Bacteroidetes-specific putative membrane protein</fullName>
    </submittedName>
</protein>
<dbReference type="EMBL" id="BAMD01000002">
    <property type="protein sequence ID" value="GAF01669.1"/>
    <property type="molecule type" value="Genomic_DNA"/>
</dbReference>
<dbReference type="RefSeq" id="WP_027472666.1">
    <property type="nucleotide sequence ID" value="NZ_BAMD01000002.1"/>
</dbReference>
<dbReference type="Proteomes" id="UP000019402">
    <property type="component" value="Unassembled WGS sequence"/>
</dbReference>
<reference evidence="1 2" key="1">
    <citation type="journal article" date="2014" name="Genome Announc.">
        <title>Draft Genome Sequence of Cytophaga fermentans JCM 21142T, a Facultative Anaerobe Isolated from Marine Mud.</title>
        <authorList>
            <person name="Starns D."/>
            <person name="Oshima K."/>
            <person name="Suda W."/>
            <person name="Iino T."/>
            <person name="Yuki M."/>
            <person name="Inoue J."/>
            <person name="Kitamura K."/>
            <person name="Iida T."/>
            <person name="Darby A."/>
            <person name="Hattori M."/>
            <person name="Ohkuma M."/>
        </authorList>
    </citation>
    <scope>NUCLEOTIDE SEQUENCE [LARGE SCALE GENOMIC DNA]</scope>
    <source>
        <strain evidence="1 2">JCM 21142</strain>
    </source>
</reference>
<dbReference type="NCBIfam" id="TIGR03519">
    <property type="entry name" value="T9SS_PorP_fam"/>
    <property type="match status" value="1"/>
</dbReference>
<dbReference type="Pfam" id="PF11751">
    <property type="entry name" value="PorP_SprF"/>
    <property type="match status" value="1"/>
</dbReference>
<proteinExistence type="predicted"/>
<sequence>MKQISLTIMILITLTVSATAQKELIMSQYMHNKYSINAAFGGSHETLSAYASYRKKYASFENSPSGGLFTVNSPLKNEKLALGFQFFNDQFISSQNTGFNISYTYRIQLNKETKLGLGISAGMINYKYDWNDVLLVDKVDIEFSHSEQTMAPWIGFGAAIYHDKYYAGLSIPSLLYYDRFGSEESTLEHTKIDYLWTAGYIYKISDHFTLQPSIFVRLNMDDETFADISATTFIMRSVILGASYRTTHQIIGVAGVQISPQFRCTYSYDYNTDPIGSYNGGTHEVALQFNFGFKVNSPDPKFF</sequence>
<keyword evidence="2" id="KW-1185">Reference proteome</keyword>
<comment type="caution">
    <text evidence="1">The sequence shown here is derived from an EMBL/GenBank/DDBJ whole genome shotgun (WGS) entry which is preliminary data.</text>
</comment>
<evidence type="ECO:0000313" key="1">
    <source>
        <dbReference type="EMBL" id="GAF01669.1"/>
    </source>
</evidence>
<organism evidence="1 2">
    <name type="scientific">Saccharicrinis fermentans DSM 9555 = JCM 21142</name>
    <dbReference type="NCBI Taxonomy" id="869213"/>
    <lineage>
        <taxon>Bacteria</taxon>
        <taxon>Pseudomonadati</taxon>
        <taxon>Bacteroidota</taxon>
        <taxon>Bacteroidia</taxon>
        <taxon>Marinilabiliales</taxon>
        <taxon>Marinilabiliaceae</taxon>
        <taxon>Saccharicrinis</taxon>
    </lineage>
</organism>
<evidence type="ECO:0000313" key="2">
    <source>
        <dbReference type="Proteomes" id="UP000019402"/>
    </source>
</evidence>
<accession>W7YGD9</accession>
<dbReference type="eggNOG" id="COG3064">
    <property type="taxonomic scope" value="Bacteria"/>
</dbReference>
<dbReference type="OrthoDB" id="1118477at2"/>
<dbReference type="InterPro" id="IPR019861">
    <property type="entry name" value="PorP/SprF_Bacteroidetes"/>
</dbReference>
<dbReference type="STRING" id="869213.GCA_000517085_03215"/>